<proteinExistence type="predicted"/>
<gene>
    <name evidence="1" type="ORF">V1517DRAFT_317602</name>
</gene>
<dbReference type="Proteomes" id="UP001489719">
    <property type="component" value="Unassembled WGS sequence"/>
</dbReference>
<evidence type="ECO:0000313" key="1">
    <source>
        <dbReference type="EMBL" id="KAK9324461.1"/>
    </source>
</evidence>
<name>A0ACC3TU63_9ASCO</name>
<dbReference type="EMBL" id="MU970050">
    <property type="protein sequence ID" value="KAK9324461.1"/>
    <property type="molecule type" value="Genomic_DNA"/>
</dbReference>
<sequence>MRVSAALLLSGALLLDAVAAHPLSFFWRHCSQPEPAVAEVELEYTRPTMDEAAVQVRKLVYKESLADLNTVFQDGDLAGSAIGLLEYYADCDTDGSLTLLMVEVGYTFKNWKAGSPVSLSIRYTPPFGHSVSPASEPRASLKGSLSFIPEDDEEAIKRAEYCFLGRHIDAKAWLPGNEVHKTAFMKFDVESVYWLGGFGNVAYIGDIPIDLYKNVTLKHPKFKIPHFPPKHDDDESDDEHESDDEEDDEKEKEHNHKRISKHKQHKLKSHKQKHKQHKQEQKQQQVQEQENDHWLLRVQRFFGSYQESEE</sequence>
<keyword evidence="2" id="KW-1185">Reference proteome</keyword>
<protein>
    <submittedName>
        <fullName evidence="1">Pyridoxamine 5'-phosphate oxidase-domain-containing protein</fullName>
    </submittedName>
</protein>
<organism evidence="1 2">
    <name type="scientific">Lipomyces orientalis</name>
    <dbReference type="NCBI Taxonomy" id="1233043"/>
    <lineage>
        <taxon>Eukaryota</taxon>
        <taxon>Fungi</taxon>
        <taxon>Dikarya</taxon>
        <taxon>Ascomycota</taxon>
        <taxon>Saccharomycotina</taxon>
        <taxon>Lipomycetes</taxon>
        <taxon>Lipomycetales</taxon>
        <taxon>Lipomycetaceae</taxon>
        <taxon>Lipomyces</taxon>
    </lineage>
</organism>
<evidence type="ECO:0000313" key="2">
    <source>
        <dbReference type="Proteomes" id="UP001489719"/>
    </source>
</evidence>
<comment type="caution">
    <text evidence="1">The sequence shown here is derived from an EMBL/GenBank/DDBJ whole genome shotgun (WGS) entry which is preliminary data.</text>
</comment>
<reference evidence="2" key="1">
    <citation type="journal article" date="2024" name="Front. Bioeng. Biotechnol.">
        <title>Genome-scale model development and genomic sequencing of the oleaginous clade Lipomyces.</title>
        <authorList>
            <person name="Czajka J.J."/>
            <person name="Han Y."/>
            <person name="Kim J."/>
            <person name="Mondo S.J."/>
            <person name="Hofstad B.A."/>
            <person name="Robles A."/>
            <person name="Haridas S."/>
            <person name="Riley R."/>
            <person name="LaButti K."/>
            <person name="Pangilinan J."/>
            <person name="Andreopoulos W."/>
            <person name="Lipzen A."/>
            <person name="Yan J."/>
            <person name="Wang M."/>
            <person name="Ng V."/>
            <person name="Grigoriev I.V."/>
            <person name="Spatafora J.W."/>
            <person name="Magnuson J.K."/>
            <person name="Baker S.E."/>
            <person name="Pomraning K.R."/>
        </authorList>
    </citation>
    <scope>NUCLEOTIDE SEQUENCE [LARGE SCALE GENOMIC DNA]</scope>
    <source>
        <strain evidence="2">CBS 10300</strain>
    </source>
</reference>
<accession>A0ACC3TU63</accession>